<dbReference type="InterPro" id="IPR032698">
    <property type="entry name" value="SirB1_N"/>
</dbReference>
<dbReference type="InterPro" id="IPR011990">
    <property type="entry name" value="TPR-like_helical_dom_sf"/>
</dbReference>
<dbReference type="Pfam" id="PF13369">
    <property type="entry name" value="Transglut_core2"/>
    <property type="match status" value="1"/>
</dbReference>
<reference evidence="3 4" key="1">
    <citation type="submission" date="2020-08" db="EMBL/GenBank/DDBJ databases">
        <title>Functional genomics of gut bacteria from endangered species of beetles.</title>
        <authorList>
            <person name="Carlos-Shanley C."/>
        </authorList>
    </citation>
    <scope>NUCLEOTIDE SEQUENCE [LARGE SCALE GENOMIC DNA]</scope>
    <source>
        <strain evidence="3 4">S00245</strain>
    </source>
</reference>
<name>A0A7W7KA38_9SPHN</name>
<dbReference type="EMBL" id="JACHLR010000005">
    <property type="protein sequence ID" value="MBB4858318.1"/>
    <property type="molecule type" value="Genomic_DNA"/>
</dbReference>
<dbReference type="RefSeq" id="WP_246381344.1">
    <property type="nucleotide sequence ID" value="NZ_JACHLR010000005.1"/>
</dbReference>
<dbReference type="PANTHER" id="PTHR31350:SF21">
    <property type="entry name" value="F-BOX ONLY PROTEIN 21"/>
    <property type="match status" value="1"/>
</dbReference>
<keyword evidence="4" id="KW-1185">Reference proteome</keyword>
<protein>
    <submittedName>
        <fullName evidence="3">Regulator of sirC expression with transglutaminase-like and TPR domain</fullName>
    </submittedName>
</protein>
<dbReference type="AlphaFoldDB" id="A0A7W7KA38"/>
<organism evidence="3 4">
    <name type="scientific">Novosphingobium chloroacetimidivorans</name>
    <dbReference type="NCBI Taxonomy" id="1428314"/>
    <lineage>
        <taxon>Bacteria</taxon>
        <taxon>Pseudomonadati</taxon>
        <taxon>Pseudomonadota</taxon>
        <taxon>Alphaproteobacteria</taxon>
        <taxon>Sphingomonadales</taxon>
        <taxon>Sphingomonadaceae</taxon>
        <taxon>Novosphingobium</taxon>
    </lineage>
</organism>
<comment type="similarity">
    <text evidence="1">Belongs to the UPF0162 family.</text>
</comment>
<evidence type="ECO:0000259" key="2">
    <source>
        <dbReference type="Pfam" id="PF13369"/>
    </source>
</evidence>
<evidence type="ECO:0000313" key="4">
    <source>
        <dbReference type="Proteomes" id="UP000555448"/>
    </source>
</evidence>
<evidence type="ECO:0000256" key="1">
    <source>
        <dbReference type="ARBA" id="ARBA00007100"/>
    </source>
</evidence>
<comment type="caution">
    <text evidence="3">The sequence shown here is derived from an EMBL/GenBank/DDBJ whole genome shotgun (WGS) entry which is preliminary data.</text>
</comment>
<sequence length="243" mass="26668">MALLDHPDSEEDPCLHVLADIAERLDDLSGEVTDARRQAALLAQVLGREFGFTGDTDTYDDPANADLLQVIGRRRGLPVSLSILYVAAARQLGWMANVLDLPGHVLVLVGDDPDPVIIDPFNGGRVVDRDQLVAFVRDMNQGRETAVTHVSTMSNRAVLVRLLMNKATRAEASGQGRRALTLYQRMTVMAPGYPHAWWERARLELADADVAAARSSLTAMLEVTRDDDMRARISELLSSLLAN</sequence>
<dbReference type="Gene3D" id="1.25.40.10">
    <property type="entry name" value="Tetratricopeptide repeat domain"/>
    <property type="match status" value="1"/>
</dbReference>
<proteinExistence type="inferred from homology"/>
<accession>A0A7W7KA38</accession>
<gene>
    <name evidence="3" type="ORF">HNO88_001637</name>
</gene>
<dbReference type="Proteomes" id="UP000555448">
    <property type="component" value="Unassembled WGS sequence"/>
</dbReference>
<feature type="domain" description="Protein SirB1 N-terminal" evidence="2">
    <location>
        <begin position="17"/>
        <end position="163"/>
    </location>
</feature>
<dbReference type="PANTHER" id="PTHR31350">
    <property type="entry name" value="SI:DKEY-261L7.2"/>
    <property type="match status" value="1"/>
</dbReference>
<evidence type="ECO:0000313" key="3">
    <source>
        <dbReference type="EMBL" id="MBB4858318.1"/>
    </source>
</evidence>